<keyword evidence="1" id="KW-1133">Transmembrane helix</keyword>
<accession>A0A3N4IPI4</accession>
<gene>
    <name evidence="3" type="ORF">BJ508DRAFT_409990</name>
</gene>
<dbReference type="EMBL" id="ML119645">
    <property type="protein sequence ID" value="RPA88092.1"/>
    <property type="molecule type" value="Genomic_DNA"/>
</dbReference>
<keyword evidence="1" id="KW-0472">Membrane</keyword>
<feature type="domain" description="Glycosyl transferase CAP10" evidence="2">
    <location>
        <begin position="165"/>
        <end position="469"/>
    </location>
</feature>
<protein>
    <recommendedName>
        <fullName evidence="2">Glycosyl transferase CAP10 domain-containing protein</fullName>
    </recommendedName>
</protein>
<dbReference type="InterPro" id="IPR051091">
    <property type="entry name" value="O-Glucosyltr/Glycosyltrsf_90"/>
</dbReference>
<keyword evidence="4" id="KW-1185">Reference proteome</keyword>
<evidence type="ECO:0000259" key="2">
    <source>
        <dbReference type="SMART" id="SM00672"/>
    </source>
</evidence>
<dbReference type="Pfam" id="PF05686">
    <property type="entry name" value="Glyco_transf_90"/>
    <property type="match status" value="1"/>
</dbReference>
<sequence>MAAQSRLDAHIPKPTVLILRYRRYGLRLLFRALVSAATILLLYLIYTKDSESIVARSAETYKPWTGRWVSSVGVPPSKEALQDLSMTEKQCLATFPGLTKELESAKSLGNFRYAKLPEDTIGLIQGRIKDNRLYLLAKGVDTEEPGRFMAALNQLNRAILTSPTKLPNILFSFTTNDNPRDDSWSYSREPHNGIWLMPHFSFWAWRQPYLGSFPDVWRKINKIEASYETDSANSTIEASLSSSSSATNSPWSRKINKAVWRGTTRFNPQWNRQLRPSLLKAAENKPWADVRKIDSKTSDYPDTNKTLSIEEFCNYKIIIYTEGVTYSGRLNYHQLCRSVMVMPPPVYMQHITHLIRPVFSTRLLHNNAESQPYRANRFQTQKQLGVLPTGNDTWPHSYPPHLANTVFVKPDWSDLEETVEYLLANPELAERIAQNQRSDLVEKGFFSPAAETCYWRALIKTWSEVAVFEEDEINGDFDEEEKTDLAGEGMDEEQKEEVEGWKMGLSWEVFSVVGGFPDWYKDATIRTTRRKRRKLTE</sequence>
<organism evidence="3 4">
    <name type="scientific">Ascobolus immersus RN42</name>
    <dbReference type="NCBI Taxonomy" id="1160509"/>
    <lineage>
        <taxon>Eukaryota</taxon>
        <taxon>Fungi</taxon>
        <taxon>Dikarya</taxon>
        <taxon>Ascomycota</taxon>
        <taxon>Pezizomycotina</taxon>
        <taxon>Pezizomycetes</taxon>
        <taxon>Pezizales</taxon>
        <taxon>Ascobolaceae</taxon>
        <taxon>Ascobolus</taxon>
    </lineage>
</organism>
<dbReference type="InterPro" id="IPR006598">
    <property type="entry name" value="CAP10"/>
</dbReference>
<feature type="transmembrane region" description="Helical" evidence="1">
    <location>
        <begin position="28"/>
        <end position="46"/>
    </location>
</feature>
<evidence type="ECO:0000313" key="3">
    <source>
        <dbReference type="EMBL" id="RPA88092.1"/>
    </source>
</evidence>
<dbReference type="AlphaFoldDB" id="A0A3N4IPI4"/>
<evidence type="ECO:0000256" key="1">
    <source>
        <dbReference type="SAM" id="Phobius"/>
    </source>
</evidence>
<keyword evidence="1" id="KW-0812">Transmembrane</keyword>
<dbReference type="PANTHER" id="PTHR12203">
    <property type="entry name" value="KDEL LYS-ASP-GLU-LEU CONTAINING - RELATED"/>
    <property type="match status" value="1"/>
</dbReference>
<evidence type="ECO:0000313" key="4">
    <source>
        <dbReference type="Proteomes" id="UP000275078"/>
    </source>
</evidence>
<proteinExistence type="predicted"/>
<dbReference type="OrthoDB" id="202415at2759"/>
<reference evidence="3 4" key="1">
    <citation type="journal article" date="2018" name="Nat. Ecol. Evol.">
        <title>Pezizomycetes genomes reveal the molecular basis of ectomycorrhizal truffle lifestyle.</title>
        <authorList>
            <person name="Murat C."/>
            <person name="Payen T."/>
            <person name="Noel B."/>
            <person name="Kuo A."/>
            <person name="Morin E."/>
            <person name="Chen J."/>
            <person name="Kohler A."/>
            <person name="Krizsan K."/>
            <person name="Balestrini R."/>
            <person name="Da Silva C."/>
            <person name="Montanini B."/>
            <person name="Hainaut M."/>
            <person name="Levati E."/>
            <person name="Barry K.W."/>
            <person name="Belfiori B."/>
            <person name="Cichocki N."/>
            <person name="Clum A."/>
            <person name="Dockter R.B."/>
            <person name="Fauchery L."/>
            <person name="Guy J."/>
            <person name="Iotti M."/>
            <person name="Le Tacon F."/>
            <person name="Lindquist E.A."/>
            <person name="Lipzen A."/>
            <person name="Malagnac F."/>
            <person name="Mello A."/>
            <person name="Molinier V."/>
            <person name="Miyauchi S."/>
            <person name="Poulain J."/>
            <person name="Riccioni C."/>
            <person name="Rubini A."/>
            <person name="Sitrit Y."/>
            <person name="Splivallo R."/>
            <person name="Traeger S."/>
            <person name="Wang M."/>
            <person name="Zifcakova L."/>
            <person name="Wipf D."/>
            <person name="Zambonelli A."/>
            <person name="Paolocci F."/>
            <person name="Nowrousian M."/>
            <person name="Ottonello S."/>
            <person name="Baldrian P."/>
            <person name="Spatafora J.W."/>
            <person name="Henrissat B."/>
            <person name="Nagy L.G."/>
            <person name="Aury J.M."/>
            <person name="Wincker P."/>
            <person name="Grigoriev I.V."/>
            <person name="Bonfante P."/>
            <person name="Martin F.M."/>
        </authorList>
    </citation>
    <scope>NUCLEOTIDE SEQUENCE [LARGE SCALE GENOMIC DNA]</scope>
    <source>
        <strain evidence="3 4">RN42</strain>
    </source>
</reference>
<dbReference type="Proteomes" id="UP000275078">
    <property type="component" value="Unassembled WGS sequence"/>
</dbReference>
<dbReference type="PANTHER" id="PTHR12203:SF63">
    <property type="entry name" value="GLYCOSYL TRANSFERASE CAP10 DOMAIN-CONTAINING PROTEIN"/>
    <property type="match status" value="1"/>
</dbReference>
<dbReference type="SMART" id="SM00672">
    <property type="entry name" value="CAP10"/>
    <property type="match status" value="1"/>
</dbReference>
<name>A0A3N4IPI4_ASCIM</name>